<feature type="compositionally biased region" description="Basic and acidic residues" evidence="1">
    <location>
        <begin position="74"/>
        <end position="89"/>
    </location>
</feature>
<sequence>MFTLDVYGTPFSAIVILTESMMRQNSLQSIETTVSDAIDSDDELSGMMWHMTTDRERSYSSSPHIKKEIKVQDSLIKDGIPETPRKRNGQEGSLESTLTDNEKDQCIQVQLPLKLERRLKIQRTESVRSDEDTQSVRSVSVNTDVEDDELSHKRPSPKPPSQPFETVITTKPRPVPKGAPRTIERKGQYTIRKGVRIRDYRLPGPNPWPRASPSNSLEYQCRDGFNEKEASLGYPQPMVAWKRRAMCKEAVWEHDRPHLQRSPSLGALNPV</sequence>
<evidence type="ECO:0000313" key="3">
    <source>
        <dbReference type="Proteomes" id="UP000663297"/>
    </source>
</evidence>
<proteinExistence type="predicted"/>
<feature type="region of interest" description="Disordered" evidence="1">
    <location>
        <begin position="74"/>
        <end position="101"/>
    </location>
</feature>
<gene>
    <name evidence="2" type="ORF">HYE67_004384</name>
</gene>
<protein>
    <submittedName>
        <fullName evidence="2">Uncharacterized protein</fullName>
    </submittedName>
</protein>
<feature type="compositionally biased region" description="Polar residues" evidence="1">
    <location>
        <begin position="90"/>
        <end position="99"/>
    </location>
</feature>
<reference evidence="2" key="1">
    <citation type="submission" date="2020-11" db="EMBL/GenBank/DDBJ databases">
        <title>The chromosome-scale genome resource for two endophytic Fusarium species: F. culmorum and F. pseudograminearum.</title>
        <authorList>
            <person name="Yuan Z."/>
        </authorList>
    </citation>
    <scope>NUCLEOTIDE SEQUENCE</scope>
    <source>
        <strain evidence="2">Class2-1B</strain>
    </source>
</reference>
<organism evidence="2 3">
    <name type="scientific">Fusarium culmorum</name>
    <dbReference type="NCBI Taxonomy" id="5516"/>
    <lineage>
        <taxon>Eukaryota</taxon>
        <taxon>Fungi</taxon>
        <taxon>Dikarya</taxon>
        <taxon>Ascomycota</taxon>
        <taxon>Pezizomycotina</taxon>
        <taxon>Sordariomycetes</taxon>
        <taxon>Hypocreomycetidae</taxon>
        <taxon>Hypocreales</taxon>
        <taxon>Nectriaceae</taxon>
        <taxon>Fusarium</taxon>
    </lineage>
</organism>
<accession>A0A7S8HUV9</accession>
<feature type="region of interest" description="Disordered" evidence="1">
    <location>
        <begin position="124"/>
        <end position="182"/>
    </location>
</feature>
<name>A0A7S8HUV9_FUSCU</name>
<dbReference type="EMBL" id="CP064748">
    <property type="protein sequence ID" value="QPC62153.1"/>
    <property type="molecule type" value="Genomic_DNA"/>
</dbReference>
<dbReference type="AlphaFoldDB" id="A0A7S8HUV9"/>
<evidence type="ECO:0000313" key="2">
    <source>
        <dbReference type="EMBL" id="QPC62153.1"/>
    </source>
</evidence>
<dbReference type="Proteomes" id="UP000663297">
    <property type="component" value="Chromosome 2"/>
</dbReference>
<evidence type="ECO:0000256" key="1">
    <source>
        <dbReference type="SAM" id="MobiDB-lite"/>
    </source>
</evidence>